<gene>
    <name evidence="1" type="ORF">Ami3637_06715</name>
</gene>
<dbReference type="InterPro" id="IPR029032">
    <property type="entry name" value="AhpD-like"/>
</dbReference>
<dbReference type="KEGG" id="amic:Ami3637_06715"/>
<protein>
    <submittedName>
        <fullName evidence="1">Carboxymuconolactone decarboxylase family protein</fullName>
    </submittedName>
</protein>
<reference evidence="1 2" key="1">
    <citation type="submission" date="2020-01" db="EMBL/GenBank/DDBJ databases">
        <title>Genomic analysis of Aminipila sp. CBA3637.</title>
        <authorList>
            <person name="Kim Y.B."/>
            <person name="Roh S.W."/>
        </authorList>
    </citation>
    <scope>NUCLEOTIDE SEQUENCE [LARGE SCALE GENOMIC DNA]</scope>
    <source>
        <strain evidence="1 2">CBA3637</strain>
    </source>
</reference>
<dbReference type="RefSeq" id="WP_162361904.1">
    <property type="nucleotide sequence ID" value="NZ_CP047591.1"/>
</dbReference>
<sequence length="138" mass="15451">MAKIKYSTNGVTPFQQLLGHNKSILEKWSSLEECLFSSDTFNEELKEQVRRALAFENGCQYCMAKGKPLEDMPDLKVRLASDMAHMATGKSKMDDKFFEKMKGEFTDSELSELMALICFITASQKFGALLGLEAGCSI</sequence>
<dbReference type="Proteomes" id="UP000463883">
    <property type="component" value="Chromosome"/>
</dbReference>
<name>A0A6P1MHR2_9FIRM</name>
<evidence type="ECO:0000313" key="2">
    <source>
        <dbReference type="Proteomes" id="UP000463883"/>
    </source>
</evidence>
<evidence type="ECO:0000313" key="1">
    <source>
        <dbReference type="EMBL" id="QHI72134.1"/>
    </source>
</evidence>
<organism evidence="1 2">
    <name type="scientific">Aminipila terrae</name>
    <dbReference type="NCBI Taxonomy" id="2697030"/>
    <lineage>
        <taxon>Bacteria</taxon>
        <taxon>Bacillati</taxon>
        <taxon>Bacillota</taxon>
        <taxon>Clostridia</taxon>
        <taxon>Peptostreptococcales</taxon>
        <taxon>Anaerovoracaceae</taxon>
        <taxon>Aminipila</taxon>
    </lineage>
</organism>
<accession>A0A6P1MHR2</accession>
<keyword evidence="2" id="KW-1185">Reference proteome</keyword>
<dbReference type="AlphaFoldDB" id="A0A6P1MHR2"/>
<dbReference type="SUPFAM" id="SSF69118">
    <property type="entry name" value="AhpD-like"/>
    <property type="match status" value="1"/>
</dbReference>
<dbReference type="Gene3D" id="1.20.1290.10">
    <property type="entry name" value="AhpD-like"/>
    <property type="match status" value="1"/>
</dbReference>
<dbReference type="EMBL" id="CP047591">
    <property type="protein sequence ID" value="QHI72134.1"/>
    <property type="molecule type" value="Genomic_DNA"/>
</dbReference>
<proteinExistence type="predicted"/>